<reference evidence="1" key="1">
    <citation type="journal article" date="2018" name="Genome Biol.">
        <title>SKESA: strategic k-mer extension for scrupulous assemblies.</title>
        <authorList>
            <person name="Souvorov A."/>
            <person name="Agarwala R."/>
            <person name="Lipman D.J."/>
        </authorList>
    </citation>
    <scope>NUCLEOTIDE SEQUENCE</scope>
    <source>
        <strain evidence="1">Clostridioides</strain>
    </source>
</reference>
<dbReference type="PANTHER" id="PTHR31118:SF12">
    <property type="entry name" value="CYCLASE-LIKE PROTEIN 2"/>
    <property type="match status" value="1"/>
</dbReference>
<dbReference type="RefSeq" id="WP_003429283.1">
    <property type="nucleotide sequence ID" value="NZ_AP025558.1"/>
</dbReference>
<comment type="caution">
    <text evidence="1">The sequence shown here is derived from an EMBL/GenBank/DDBJ whole genome shotgun (WGS) entry which is preliminary data.</text>
</comment>
<dbReference type="SUPFAM" id="SSF102198">
    <property type="entry name" value="Putative cyclase"/>
    <property type="match status" value="1"/>
</dbReference>
<name>A0A9P3YS14_CLODI</name>
<dbReference type="EMBL" id="DAEQIJ010000010">
    <property type="protein sequence ID" value="HBH2620568.1"/>
    <property type="molecule type" value="Genomic_DNA"/>
</dbReference>
<sequence length="248" mass="28281">MTNKVPNLWNQLESLKKSYKWVDLSREVSPETPHWTGFPAMEVEPFYLLDRGDGFNVNKYTLVTQYGTHVDAPIHFVADRKYLDEYTPMDMVLPLCVIDKSDEVAKNSDYVVTVEDIQAWEKEYGNIPEGAFVAFRSDWSKRPDDSLDNYDSDGNKHFPGWSIEALQYMVEKRNIAAIGHETCDTDAPILSNISGYQAETYILGENRYQVEFLVNLSELPAIGAIIFVTFPRIHKASGFTARCFAICP</sequence>
<dbReference type="Gene3D" id="3.50.30.50">
    <property type="entry name" value="Putative cyclase"/>
    <property type="match status" value="1"/>
</dbReference>
<accession>A0A9P3YS14</accession>
<proteinExistence type="predicted"/>
<evidence type="ECO:0000313" key="2">
    <source>
        <dbReference type="Proteomes" id="UP000879542"/>
    </source>
</evidence>
<dbReference type="GO" id="GO:0004061">
    <property type="term" value="F:arylformamidase activity"/>
    <property type="evidence" value="ECO:0007669"/>
    <property type="project" value="InterPro"/>
</dbReference>
<dbReference type="Proteomes" id="UP000879542">
    <property type="component" value="Unassembled WGS sequence"/>
</dbReference>
<reference evidence="1" key="2">
    <citation type="submission" date="2021-06" db="EMBL/GenBank/DDBJ databases">
        <authorList>
            <consortium name="NCBI Pathogen Detection Project"/>
        </authorList>
    </citation>
    <scope>NUCLEOTIDE SEQUENCE</scope>
    <source>
        <strain evidence="1">Clostridioides</strain>
    </source>
</reference>
<protein>
    <submittedName>
        <fullName evidence="1">Cyclase family protein</fullName>
    </submittedName>
</protein>
<dbReference type="Pfam" id="PF04199">
    <property type="entry name" value="Cyclase"/>
    <property type="match status" value="1"/>
</dbReference>
<dbReference type="GO" id="GO:0019441">
    <property type="term" value="P:L-tryptophan catabolic process to kynurenine"/>
    <property type="evidence" value="ECO:0007669"/>
    <property type="project" value="InterPro"/>
</dbReference>
<gene>
    <name evidence="1" type="ORF">KRQ00_002338</name>
</gene>
<organism evidence="1 2">
    <name type="scientific">Clostridioides difficile</name>
    <name type="common">Peptoclostridium difficile</name>
    <dbReference type="NCBI Taxonomy" id="1496"/>
    <lineage>
        <taxon>Bacteria</taxon>
        <taxon>Bacillati</taxon>
        <taxon>Bacillota</taxon>
        <taxon>Clostridia</taxon>
        <taxon>Peptostreptococcales</taxon>
        <taxon>Peptostreptococcaceae</taxon>
        <taxon>Clostridioides</taxon>
    </lineage>
</organism>
<dbReference type="InterPro" id="IPR007325">
    <property type="entry name" value="KFase/CYL"/>
</dbReference>
<dbReference type="InterPro" id="IPR037175">
    <property type="entry name" value="KFase_sf"/>
</dbReference>
<evidence type="ECO:0000313" key="1">
    <source>
        <dbReference type="EMBL" id="HBH2620568.1"/>
    </source>
</evidence>
<dbReference type="PANTHER" id="PTHR31118">
    <property type="entry name" value="CYCLASE-LIKE PROTEIN 2"/>
    <property type="match status" value="1"/>
</dbReference>
<dbReference type="AlphaFoldDB" id="A0A9P3YS14"/>